<keyword evidence="4 5" id="KW-0472">Membrane</keyword>
<reference evidence="6 7" key="1">
    <citation type="submission" date="2018-11" db="EMBL/GenBank/DDBJ databases">
        <title>Chryseotalea sanarue gen. nov., sp., nov., a member of the family Cytophagaceae, isolated from a brackish lake in Hamamatsu Japan.</title>
        <authorList>
            <person name="Maejima Y."/>
            <person name="Iino T."/>
            <person name="Muraguchi Y."/>
            <person name="Fukuda K."/>
            <person name="Ohkuma M."/>
            <person name="Moriuchi R."/>
            <person name="Dohra H."/>
            <person name="Kimbara K."/>
            <person name="Shintani M."/>
        </authorList>
    </citation>
    <scope>NUCLEOTIDE SEQUENCE [LARGE SCALE GENOMIC DNA]</scope>
    <source>
        <strain evidence="6 7">Ys</strain>
    </source>
</reference>
<evidence type="ECO:0000256" key="5">
    <source>
        <dbReference type="SAM" id="Phobius"/>
    </source>
</evidence>
<dbReference type="AlphaFoldDB" id="A0A401U978"/>
<comment type="subcellular location">
    <subcellularLocation>
        <location evidence="1">Membrane</location>
        <topology evidence="1">Multi-pass membrane protein</topology>
    </subcellularLocation>
</comment>
<sequence>MKNKIFSVLYIIMGLLFINGGLNKFFNYMPPPDTLPEAMVKDFMAILEISWLMPLIGAAEILGGLLITIPKTRALGTLVLFPVVVGILLTHIFVEPTGLPIALIIVALIGKLIYDNRVKYAYLLN</sequence>
<dbReference type="RefSeq" id="WP_127122111.1">
    <property type="nucleotide sequence ID" value="NZ_BHXQ01000003.1"/>
</dbReference>
<evidence type="ECO:0000313" key="7">
    <source>
        <dbReference type="Proteomes" id="UP000288227"/>
    </source>
</evidence>
<evidence type="ECO:0000256" key="1">
    <source>
        <dbReference type="ARBA" id="ARBA00004141"/>
    </source>
</evidence>
<dbReference type="OrthoDB" id="8161897at2"/>
<comment type="caution">
    <text evidence="6">The sequence shown here is derived from an EMBL/GenBank/DDBJ whole genome shotgun (WGS) entry which is preliminary data.</text>
</comment>
<dbReference type="Proteomes" id="UP000288227">
    <property type="component" value="Unassembled WGS sequence"/>
</dbReference>
<proteinExistence type="predicted"/>
<feature type="transmembrane region" description="Helical" evidence="5">
    <location>
        <begin position="46"/>
        <end position="67"/>
    </location>
</feature>
<keyword evidence="2 5" id="KW-0812">Transmembrane</keyword>
<feature type="transmembrane region" description="Helical" evidence="5">
    <location>
        <begin position="98"/>
        <end position="114"/>
    </location>
</feature>
<keyword evidence="3 5" id="KW-1133">Transmembrane helix</keyword>
<evidence type="ECO:0000256" key="3">
    <source>
        <dbReference type="ARBA" id="ARBA00022989"/>
    </source>
</evidence>
<organism evidence="6 7">
    <name type="scientific">Chryseotalea sanaruensis</name>
    <dbReference type="NCBI Taxonomy" id="2482724"/>
    <lineage>
        <taxon>Bacteria</taxon>
        <taxon>Pseudomonadati</taxon>
        <taxon>Bacteroidota</taxon>
        <taxon>Cytophagia</taxon>
        <taxon>Cytophagales</taxon>
        <taxon>Chryseotaleaceae</taxon>
        <taxon>Chryseotalea</taxon>
    </lineage>
</organism>
<evidence type="ECO:0000256" key="4">
    <source>
        <dbReference type="ARBA" id="ARBA00023136"/>
    </source>
</evidence>
<evidence type="ECO:0000256" key="2">
    <source>
        <dbReference type="ARBA" id="ARBA00022692"/>
    </source>
</evidence>
<feature type="transmembrane region" description="Helical" evidence="5">
    <location>
        <begin position="7"/>
        <end position="26"/>
    </location>
</feature>
<feature type="transmembrane region" description="Helical" evidence="5">
    <location>
        <begin position="74"/>
        <end position="92"/>
    </location>
</feature>
<protein>
    <submittedName>
        <fullName evidence="6">DoxX family protein</fullName>
    </submittedName>
</protein>
<dbReference type="GO" id="GO:0016020">
    <property type="term" value="C:membrane"/>
    <property type="evidence" value="ECO:0007669"/>
    <property type="project" value="UniProtKB-SubCell"/>
</dbReference>
<accession>A0A401U978</accession>
<evidence type="ECO:0000313" key="6">
    <source>
        <dbReference type="EMBL" id="GCC51446.1"/>
    </source>
</evidence>
<dbReference type="EMBL" id="BHXQ01000003">
    <property type="protein sequence ID" value="GCC51446.1"/>
    <property type="molecule type" value="Genomic_DNA"/>
</dbReference>
<name>A0A401U978_9BACT</name>
<dbReference type="InterPro" id="IPR032808">
    <property type="entry name" value="DoxX"/>
</dbReference>
<dbReference type="Pfam" id="PF07681">
    <property type="entry name" value="DoxX"/>
    <property type="match status" value="1"/>
</dbReference>
<gene>
    <name evidence="6" type="ORF">SanaruYs_16710</name>
</gene>
<keyword evidence="7" id="KW-1185">Reference proteome</keyword>